<organism evidence="3 4">
    <name type="scientific">Rotaria sordida</name>
    <dbReference type="NCBI Taxonomy" id="392033"/>
    <lineage>
        <taxon>Eukaryota</taxon>
        <taxon>Metazoa</taxon>
        <taxon>Spiralia</taxon>
        <taxon>Gnathifera</taxon>
        <taxon>Rotifera</taxon>
        <taxon>Eurotatoria</taxon>
        <taxon>Bdelloidea</taxon>
        <taxon>Philodinida</taxon>
        <taxon>Philodinidae</taxon>
        <taxon>Rotaria</taxon>
    </lineage>
</organism>
<dbReference type="AlphaFoldDB" id="A0A816BCN9"/>
<protein>
    <recommendedName>
        <fullName evidence="1">Tc1-like transposase DDE domain-containing protein</fullName>
    </recommendedName>
</protein>
<sequence length="280" mass="33401">MYKLTEEQRWYIICERKKGSINISNIVRSFKCRHAIIYDVIDYYRRHNDVNYTDRYNAGRPPALDSTQIKQLDQTIQQNRSATAAELLSLTNFNTTERTVQRYRLSLGYRPRKSVIKVKTNNTNEQNRYQFAALHHLANIRKYIFEDECYVGLRSTQQIVWCKREESTSKKEISSLRAHVNLIGFIWWNGYVFRRFDNWLNSDTYCDTVNEALSGNLRKLNGFLFISDGIKWHKSAQFKRWCDKYNIELCEWPGYSPDFNAIELVWNIIKQKFKTKNPKS</sequence>
<gene>
    <name evidence="3" type="ORF">JXQ802_LOCUS48846</name>
    <name evidence="2" type="ORF">PYM288_LOCUS32817</name>
</gene>
<dbReference type="EMBL" id="CAJNOH010004106">
    <property type="protein sequence ID" value="CAF1359752.1"/>
    <property type="molecule type" value="Genomic_DNA"/>
</dbReference>
<dbReference type="InterPro" id="IPR009057">
    <property type="entry name" value="Homeodomain-like_sf"/>
</dbReference>
<keyword evidence="4" id="KW-1185">Reference proteome</keyword>
<dbReference type="Proteomes" id="UP000663870">
    <property type="component" value="Unassembled WGS sequence"/>
</dbReference>
<reference evidence="3" key="1">
    <citation type="submission" date="2021-02" db="EMBL/GenBank/DDBJ databases">
        <authorList>
            <person name="Nowell W R."/>
        </authorList>
    </citation>
    <scope>NUCLEOTIDE SEQUENCE</scope>
</reference>
<dbReference type="InterPro" id="IPR036397">
    <property type="entry name" value="RNaseH_sf"/>
</dbReference>
<dbReference type="InterPro" id="IPR038717">
    <property type="entry name" value="Tc1-like_DDE_dom"/>
</dbReference>
<comment type="caution">
    <text evidence="3">The sequence shown here is derived from an EMBL/GenBank/DDBJ whole genome shotgun (WGS) entry which is preliminary data.</text>
</comment>
<dbReference type="Proteomes" id="UP000663854">
    <property type="component" value="Unassembled WGS sequence"/>
</dbReference>
<accession>A0A816BCN9</accession>
<dbReference type="NCBIfam" id="NF033545">
    <property type="entry name" value="transpos_IS630"/>
    <property type="match status" value="1"/>
</dbReference>
<proteinExistence type="predicted"/>
<dbReference type="SUPFAM" id="SSF46689">
    <property type="entry name" value="Homeodomain-like"/>
    <property type="match status" value="1"/>
</dbReference>
<dbReference type="Gene3D" id="3.30.420.10">
    <property type="entry name" value="Ribonuclease H-like superfamily/Ribonuclease H"/>
    <property type="match status" value="1"/>
</dbReference>
<dbReference type="InterPro" id="IPR047655">
    <property type="entry name" value="Transpos_IS630-like"/>
</dbReference>
<evidence type="ECO:0000313" key="2">
    <source>
        <dbReference type="EMBL" id="CAF1359752.1"/>
    </source>
</evidence>
<evidence type="ECO:0000259" key="1">
    <source>
        <dbReference type="Pfam" id="PF13358"/>
    </source>
</evidence>
<evidence type="ECO:0000313" key="4">
    <source>
        <dbReference type="Proteomes" id="UP000663870"/>
    </source>
</evidence>
<dbReference type="EMBL" id="CAJNOL010005493">
    <property type="protein sequence ID" value="CAF1605986.1"/>
    <property type="molecule type" value="Genomic_DNA"/>
</dbReference>
<evidence type="ECO:0000313" key="3">
    <source>
        <dbReference type="EMBL" id="CAF1605986.1"/>
    </source>
</evidence>
<feature type="domain" description="Tc1-like transposase DDE" evidence="1">
    <location>
        <begin position="144"/>
        <end position="275"/>
    </location>
</feature>
<dbReference type="GO" id="GO:0003676">
    <property type="term" value="F:nucleic acid binding"/>
    <property type="evidence" value="ECO:0007669"/>
    <property type="project" value="InterPro"/>
</dbReference>
<dbReference type="Pfam" id="PF13358">
    <property type="entry name" value="DDE_3"/>
    <property type="match status" value="1"/>
</dbReference>
<name>A0A816BCN9_9BILA</name>